<evidence type="ECO:0000256" key="6">
    <source>
        <dbReference type="ARBA" id="ARBA00023033"/>
    </source>
</evidence>
<gene>
    <name evidence="9" type="ORF">HannXRQ_Chr03g0086101</name>
</gene>
<organism evidence="9 10">
    <name type="scientific">Helianthus annuus</name>
    <name type="common">Common sunflower</name>
    <dbReference type="NCBI Taxonomy" id="4232"/>
    <lineage>
        <taxon>Eukaryota</taxon>
        <taxon>Viridiplantae</taxon>
        <taxon>Streptophyta</taxon>
        <taxon>Embryophyta</taxon>
        <taxon>Tracheophyta</taxon>
        <taxon>Spermatophyta</taxon>
        <taxon>Magnoliopsida</taxon>
        <taxon>eudicotyledons</taxon>
        <taxon>Gunneridae</taxon>
        <taxon>Pentapetalae</taxon>
        <taxon>asterids</taxon>
        <taxon>campanulids</taxon>
        <taxon>Asterales</taxon>
        <taxon>Asteraceae</taxon>
        <taxon>Asteroideae</taxon>
        <taxon>Heliantheae alliance</taxon>
        <taxon>Heliantheae</taxon>
        <taxon>Helianthus</taxon>
    </lineage>
</organism>
<evidence type="ECO:0000256" key="5">
    <source>
        <dbReference type="ARBA" id="ARBA00023004"/>
    </source>
</evidence>
<reference evidence="10" key="1">
    <citation type="journal article" date="2017" name="Nature">
        <title>The sunflower genome provides insights into oil metabolism, flowering and Asterid evolution.</title>
        <authorList>
            <person name="Badouin H."/>
            <person name="Gouzy J."/>
            <person name="Grassa C.J."/>
            <person name="Murat F."/>
            <person name="Staton S.E."/>
            <person name="Cottret L."/>
            <person name="Lelandais-Briere C."/>
            <person name="Owens G.L."/>
            <person name="Carrere S."/>
            <person name="Mayjonade B."/>
            <person name="Legrand L."/>
            <person name="Gill N."/>
            <person name="Kane N.C."/>
            <person name="Bowers J.E."/>
            <person name="Hubner S."/>
            <person name="Bellec A."/>
            <person name="Berard A."/>
            <person name="Berges H."/>
            <person name="Blanchet N."/>
            <person name="Boniface M.C."/>
            <person name="Brunel D."/>
            <person name="Catrice O."/>
            <person name="Chaidir N."/>
            <person name="Claudel C."/>
            <person name="Donnadieu C."/>
            <person name="Faraut T."/>
            <person name="Fievet G."/>
            <person name="Helmstetter N."/>
            <person name="King M."/>
            <person name="Knapp S.J."/>
            <person name="Lai Z."/>
            <person name="Le Paslier M.C."/>
            <person name="Lippi Y."/>
            <person name="Lorenzon L."/>
            <person name="Mandel J.R."/>
            <person name="Marage G."/>
            <person name="Marchand G."/>
            <person name="Marquand E."/>
            <person name="Bret-Mestries E."/>
            <person name="Morien E."/>
            <person name="Nambeesan S."/>
            <person name="Nguyen T."/>
            <person name="Pegot-Espagnet P."/>
            <person name="Pouilly N."/>
            <person name="Raftis F."/>
            <person name="Sallet E."/>
            <person name="Schiex T."/>
            <person name="Thomas J."/>
            <person name="Vandecasteele C."/>
            <person name="Vares D."/>
            <person name="Vear F."/>
            <person name="Vautrin S."/>
            <person name="Crespi M."/>
            <person name="Mangin B."/>
            <person name="Burke J.M."/>
            <person name="Salse J."/>
            <person name="Munos S."/>
            <person name="Vincourt P."/>
            <person name="Rieseberg L.H."/>
            <person name="Langlade N.B."/>
        </authorList>
    </citation>
    <scope>NUCLEOTIDE SEQUENCE [LARGE SCALE GENOMIC DNA]</scope>
    <source>
        <strain evidence="10">cv. SF193</strain>
    </source>
</reference>
<dbReference type="InterPro" id="IPR001128">
    <property type="entry name" value="Cyt_P450"/>
</dbReference>
<comment type="cofactor">
    <cofactor evidence="1 7">
        <name>heme</name>
        <dbReference type="ChEBI" id="CHEBI:30413"/>
    </cofactor>
</comment>
<keyword evidence="8" id="KW-0812">Transmembrane</keyword>
<dbReference type="EMBL" id="CM007892">
    <property type="protein sequence ID" value="OTG32388.1"/>
    <property type="molecule type" value="Genomic_DNA"/>
</dbReference>
<dbReference type="InterPro" id="IPR002401">
    <property type="entry name" value="Cyt_P450_E_grp-I"/>
</dbReference>
<evidence type="ECO:0000313" key="9">
    <source>
        <dbReference type="EMBL" id="OTG32388.1"/>
    </source>
</evidence>
<keyword evidence="5 7" id="KW-0408">Iron</keyword>
<dbReference type="GO" id="GO:0016705">
    <property type="term" value="F:oxidoreductase activity, acting on paired donors, with incorporation or reduction of molecular oxygen"/>
    <property type="evidence" value="ECO:0007669"/>
    <property type="project" value="InterPro"/>
</dbReference>
<evidence type="ECO:0000256" key="8">
    <source>
        <dbReference type="SAM" id="Phobius"/>
    </source>
</evidence>
<evidence type="ECO:0000256" key="7">
    <source>
        <dbReference type="PIRSR" id="PIRSR602401-1"/>
    </source>
</evidence>
<keyword evidence="8" id="KW-0472">Membrane</keyword>
<evidence type="ECO:0000256" key="1">
    <source>
        <dbReference type="ARBA" id="ARBA00001971"/>
    </source>
</evidence>
<keyword evidence="8" id="KW-1133">Transmembrane helix</keyword>
<dbReference type="PROSITE" id="PS00086">
    <property type="entry name" value="CYTOCHROME_P450"/>
    <property type="match status" value="1"/>
</dbReference>
<keyword evidence="10" id="KW-1185">Reference proteome</keyword>
<keyword evidence="4" id="KW-0560">Oxidoreductase</keyword>
<sequence length="835" mass="95331">MCDQEVMEFHLSFSTTVLSIFVILAIAFLLQILRRKKINIVKKRAAPQAKGSWPIIGHLHLLGGSRPPHQVLGDMADKYGPIFTIKLGVHQVLVVSSGDLAKECFTTNDKAFASRPKSKAVEIMLYNYATFGLAPYGDYWRQVRKIVMLEILSQKRVEMLGDVRVHEVRASTKDIYEAWLKNKDNEGEFMKVDMTQWFGNLVFNILARIISGKRFQLNDEEGVRFQNAARKLFELLGAFVVSDFIPFTNYIDLGGYEKEMKMTAKEMDDILEGWLNTRKREKKRRKQREDDQVFMDMMISILQDASEKDFPGYDHDTVIKSTCLALITAGSESTSVTLTWALSLLLNNPNALKIAQDEIDEHVGRGRLVEETDIKNLVYLDAIIKETMRLYPAGPLSLPHESMDDCIVSGYNIPTGTRLLAVEIMAYNYATFPLAPYGDYWRQVRKIVMFEMLSQKRVEMLGDVRVHEVRASTKEIYEAWLKNKDNEGEFMKVDMKQWFGNLVFNILGRIVSGKRFRLNDEEGVRFQNAARKLFELLGAFVVSDFIPFTNYIDIGGYEKEMKMTGKEIDDIVEGWLNTRKREKKRREQREDDQVFMDMMISILQDASEKDFPGYDHDTIIKSTCLGLIIAGSDTTSVTLTWALSLLLNNPNALKIAQDEIDEHVGRDRLVEETDIKNLVYLDAIIKETMRLYPAGPLSLPHESMDDCIVSGYNIPTGTRLLVNLWKIHRDPNIWSDPHDFKPERFLTSQKDIDLKGKHFELLPFGSGRRMCPGVSLALRVLSLALANLIQQFVINKPSNEPIDMTESLGLTSSKATPLEVLLAPRLSEKLYHVGA</sequence>
<feature type="binding site" description="axial binding residue" evidence="7">
    <location>
        <position position="771"/>
    </location>
    <ligand>
        <name>heme</name>
        <dbReference type="ChEBI" id="CHEBI:30413"/>
    </ligand>
    <ligandPart>
        <name>Fe</name>
        <dbReference type="ChEBI" id="CHEBI:18248"/>
    </ligandPart>
</feature>
<name>A0A251V9U3_HELAN</name>
<evidence type="ECO:0000256" key="3">
    <source>
        <dbReference type="ARBA" id="ARBA00022723"/>
    </source>
</evidence>
<protein>
    <submittedName>
        <fullName evidence="9">Putative cytochrome P450</fullName>
    </submittedName>
</protein>
<dbReference type="InParanoid" id="A0A251V9U3"/>
<feature type="transmembrane region" description="Helical" evidence="8">
    <location>
        <begin position="12"/>
        <end position="33"/>
    </location>
</feature>
<dbReference type="GO" id="GO:0004497">
    <property type="term" value="F:monooxygenase activity"/>
    <property type="evidence" value="ECO:0000318"/>
    <property type="project" value="GO_Central"/>
</dbReference>
<dbReference type="STRING" id="4232.A0A251V9U3"/>
<dbReference type="Proteomes" id="UP000215914">
    <property type="component" value="Chromosome 3"/>
</dbReference>
<keyword evidence="3 7" id="KW-0479">Metal-binding</keyword>
<dbReference type="GO" id="GO:0020037">
    <property type="term" value="F:heme binding"/>
    <property type="evidence" value="ECO:0007669"/>
    <property type="project" value="InterPro"/>
</dbReference>
<dbReference type="SUPFAM" id="SSF48264">
    <property type="entry name" value="Cytochrome P450"/>
    <property type="match status" value="2"/>
</dbReference>
<dbReference type="OMA" id="DNEGEFM"/>
<keyword evidence="2 7" id="KW-0349">Heme</keyword>
<evidence type="ECO:0000313" key="10">
    <source>
        <dbReference type="Proteomes" id="UP000215914"/>
    </source>
</evidence>
<evidence type="ECO:0000256" key="2">
    <source>
        <dbReference type="ARBA" id="ARBA00022617"/>
    </source>
</evidence>
<dbReference type="GO" id="GO:0005506">
    <property type="term" value="F:iron ion binding"/>
    <property type="evidence" value="ECO:0007669"/>
    <property type="project" value="InterPro"/>
</dbReference>
<evidence type="ECO:0000256" key="4">
    <source>
        <dbReference type="ARBA" id="ARBA00023002"/>
    </source>
</evidence>
<dbReference type="Pfam" id="PF00067">
    <property type="entry name" value="p450"/>
    <property type="match status" value="2"/>
</dbReference>
<dbReference type="Gene3D" id="1.10.630.10">
    <property type="entry name" value="Cytochrome P450"/>
    <property type="match status" value="2"/>
</dbReference>
<dbReference type="PRINTS" id="PR00463">
    <property type="entry name" value="EP450I"/>
</dbReference>
<keyword evidence="6" id="KW-0503">Monooxygenase</keyword>
<dbReference type="AlphaFoldDB" id="A0A251V9U3"/>
<dbReference type="InterPro" id="IPR017972">
    <property type="entry name" value="Cyt_P450_CS"/>
</dbReference>
<dbReference type="FunFam" id="1.10.630.10:FF:000026">
    <property type="entry name" value="Cytochrome P450 82C4"/>
    <property type="match status" value="2"/>
</dbReference>
<dbReference type="PANTHER" id="PTHR47947">
    <property type="entry name" value="CYTOCHROME P450 82C3-RELATED"/>
    <property type="match status" value="1"/>
</dbReference>
<dbReference type="PANTHER" id="PTHR47947:SF43">
    <property type="entry name" value="CYTOCHROME P450-RELATED"/>
    <property type="match status" value="1"/>
</dbReference>
<dbReference type="InterPro" id="IPR036396">
    <property type="entry name" value="Cyt_P450_sf"/>
</dbReference>
<accession>A0A251V9U3</accession>
<proteinExistence type="predicted"/>
<dbReference type="InterPro" id="IPR050651">
    <property type="entry name" value="Plant_Cytochrome_P450_Monoox"/>
</dbReference>
<dbReference type="PRINTS" id="PR00385">
    <property type="entry name" value="P450"/>
</dbReference>